<dbReference type="EMBL" id="SJZI01000001">
    <property type="protein sequence ID" value="TCJ19630.1"/>
    <property type="molecule type" value="Genomic_DNA"/>
</dbReference>
<keyword evidence="3" id="KW-1185">Reference proteome</keyword>
<organism evidence="2 3">
    <name type="scientific">Flaviaesturariibacter flavus</name>
    <dbReference type="NCBI Taxonomy" id="2502780"/>
    <lineage>
        <taxon>Bacteria</taxon>
        <taxon>Pseudomonadati</taxon>
        <taxon>Bacteroidota</taxon>
        <taxon>Chitinophagia</taxon>
        <taxon>Chitinophagales</taxon>
        <taxon>Chitinophagaceae</taxon>
        <taxon>Flaviaestuariibacter</taxon>
    </lineage>
</organism>
<sequence>MPTKSVSELVRDDYRAADVFKKWGINYCCGGHAPLAEVCRIPGFDQELIEAELRDARRGRSLPASIDSINWPLPFLVDYIQHVHHSFARNAGLRLQQQLESFVPGHLKKYPYLAEVQDAFNLLMVQLLEHMRDEEERVFPYLRQLFSAYESKESYGKLFVRTLGRSLDTVPEEHRRIEAALLNLRSLTGHYTFAEAACTNHQVIYHCLREFDEDLVQHMHLENNVLFHRVAEMEKELRAL</sequence>
<dbReference type="Proteomes" id="UP000295334">
    <property type="component" value="Unassembled WGS sequence"/>
</dbReference>
<dbReference type="PANTHER" id="PTHR36438:SF1">
    <property type="entry name" value="IRON-SULFUR CLUSTER REPAIR PROTEIN YTFE"/>
    <property type="match status" value="1"/>
</dbReference>
<proteinExistence type="predicted"/>
<dbReference type="Gene3D" id="1.20.120.520">
    <property type="entry name" value="nmb1532 protein domain like"/>
    <property type="match status" value="1"/>
</dbReference>
<dbReference type="Pfam" id="PF04405">
    <property type="entry name" value="ScdA_N"/>
    <property type="match status" value="1"/>
</dbReference>
<dbReference type="RefSeq" id="WP_131445610.1">
    <property type="nucleotide sequence ID" value="NZ_SJZI01000001.1"/>
</dbReference>
<evidence type="ECO:0000256" key="1">
    <source>
        <dbReference type="ARBA" id="ARBA00004496"/>
    </source>
</evidence>
<dbReference type="InterPro" id="IPR019903">
    <property type="entry name" value="RIC_family"/>
</dbReference>
<dbReference type="GO" id="GO:0005737">
    <property type="term" value="C:cytoplasm"/>
    <property type="evidence" value="ECO:0007669"/>
    <property type="project" value="UniProtKB-SubCell"/>
</dbReference>
<protein>
    <submittedName>
        <fullName evidence="2">Uncharacterized protein</fullName>
    </submittedName>
</protein>
<accession>A0A4R1BPR6</accession>
<dbReference type="PANTHER" id="PTHR36438">
    <property type="entry name" value="IRON-SULFUR CLUSTER REPAIR PROTEIN YTFE"/>
    <property type="match status" value="1"/>
</dbReference>
<gene>
    <name evidence="2" type="ORF">EPD60_00470</name>
</gene>
<reference evidence="2 3" key="1">
    <citation type="submission" date="2019-03" db="EMBL/GenBank/DDBJ databases">
        <authorList>
            <person name="Kim M.K.M."/>
        </authorList>
    </citation>
    <scope>NUCLEOTIDE SEQUENCE [LARGE SCALE GENOMIC DNA]</scope>
    <source>
        <strain evidence="2 3">17J68-12</strain>
    </source>
</reference>
<dbReference type="GO" id="GO:0046872">
    <property type="term" value="F:metal ion binding"/>
    <property type="evidence" value="ECO:0007669"/>
    <property type="project" value="UniProtKB-KW"/>
</dbReference>
<evidence type="ECO:0000313" key="2">
    <source>
        <dbReference type="EMBL" id="TCJ19630.1"/>
    </source>
</evidence>
<name>A0A4R1BPR6_9BACT</name>
<comment type="subcellular location">
    <subcellularLocation>
        <location evidence="1">Cytoplasm</location>
    </subcellularLocation>
</comment>
<dbReference type="OrthoDB" id="9797132at2"/>
<dbReference type="AlphaFoldDB" id="A0A4R1BPR6"/>
<comment type="caution">
    <text evidence="2">The sequence shown here is derived from an EMBL/GenBank/DDBJ whole genome shotgun (WGS) entry which is preliminary data.</text>
</comment>
<evidence type="ECO:0000313" key="3">
    <source>
        <dbReference type="Proteomes" id="UP000295334"/>
    </source>
</evidence>